<keyword evidence="2" id="KW-0472">Membrane</keyword>
<dbReference type="AlphaFoldDB" id="A0A2T1D5E4"/>
<keyword evidence="1" id="KW-0175">Coiled coil</keyword>
<protein>
    <submittedName>
        <fullName evidence="3">Uncharacterized protein</fullName>
    </submittedName>
</protein>
<reference evidence="3 4" key="2">
    <citation type="submission" date="2018-03" db="EMBL/GenBank/DDBJ databases">
        <title>The ancient ancestry and fast evolution of plastids.</title>
        <authorList>
            <person name="Moore K.R."/>
            <person name="Magnabosco C."/>
            <person name="Momper L."/>
            <person name="Gold D.A."/>
            <person name="Bosak T."/>
            <person name="Fournier G.P."/>
        </authorList>
    </citation>
    <scope>NUCLEOTIDE SEQUENCE [LARGE SCALE GENOMIC DNA]</scope>
    <source>
        <strain evidence="3 4">ULC007</strain>
    </source>
</reference>
<keyword evidence="2" id="KW-1133">Transmembrane helix</keyword>
<gene>
    <name evidence="3" type="ORF">C7B65_23855</name>
</gene>
<dbReference type="RefSeq" id="WP_073074993.1">
    <property type="nucleotide sequence ID" value="NZ_MPPI01000054.1"/>
</dbReference>
<feature type="coiled-coil region" evidence="1">
    <location>
        <begin position="29"/>
        <end position="85"/>
    </location>
</feature>
<organism evidence="3 4">
    <name type="scientific">Phormidesmis priestleyi ULC007</name>
    <dbReference type="NCBI Taxonomy" id="1920490"/>
    <lineage>
        <taxon>Bacteria</taxon>
        <taxon>Bacillati</taxon>
        <taxon>Cyanobacteriota</taxon>
        <taxon>Cyanophyceae</taxon>
        <taxon>Leptolyngbyales</taxon>
        <taxon>Leptolyngbyaceae</taxon>
        <taxon>Phormidesmis</taxon>
    </lineage>
</organism>
<accession>A0A2T1D5E4</accession>
<evidence type="ECO:0000256" key="2">
    <source>
        <dbReference type="SAM" id="Phobius"/>
    </source>
</evidence>
<evidence type="ECO:0000313" key="3">
    <source>
        <dbReference type="EMBL" id="PSB15699.1"/>
    </source>
</evidence>
<keyword evidence="2" id="KW-0812">Transmembrane</keyword>
<evidence type="ECO:0000313" key="4">
    <source>
        <dbReference type="Proteomes" id="UP000238634"/>
    </source>
</evidence>
<dbReference type="EMBL" id="PVWG01000055">
    <property type="protein sequence ID" value="PSB15699.1"/>
    <property type="molecule type" value="Genomic_DNA"/>
</dbReference>
<keyword evidence="4" id="KW-1185">Reference proteome</keyword>
<dbReference type="OrthoDB" id="5197947at2"/>
<name>A0A2T1D5E4_9CYAN</name>
<reference evidence="3 4" key="1">
    <citation type="submission" date="2018-02" db="EMBL/GenBank/DDBJ databases">
        <authorList>
            <person name="Cohen D.B."/>
            <person name="Kent A.D."/>
        </authorList>
    </citation>
    <scope>NUCLEOTIDE SEQUENCE [LARGE SCALE GENOMIC DNA]</scope>
    <source>
        <strain evidence="3 4">ULC007</strain>
    </source>
</reference>
<feature type="transmembrane region" description="Helical" evidence="2">
    <location>
        <begin position="6"/>
        <end position="28"/>
    </location>
</feature>
<sequence>MVWTDLLSALGGAAVVLAAIAFLGRLIAEKSAEAAMKRFESTLKRAEAEYSSILERTEAGYGSSLKRLEAEHGALLKTIEKLNKSTLAFTSAVDTDLRTRRIEVYSELWEKSGTLPLWPHNRDLSYTDLQNLALAFRDWYFKKGGIYLSRNAREAYGELQKHLTSVLSASSEGLYSVGAQTSFFWVSLMRNTVKE</sequence>
<dbReference type="Proteomes" id="UP000238634">
    <property type="component" value="Unassembled WGS sequence"/>
</dbReference>
<comment type="caution">
    <text evidence="3">The sequence shown here is derived from an EMBL/GenBank/DDBJ whole genome shotgun (WGS) entry which is preliminary data.</text>
</comment>
<proteinExistence type="predicted"/>
<evidence type="ECO:0000256" key="1">
    <source>
        <dbReference type="SAM" id="Coils"/>
    </source>
</evidence>